<dbReference type="Pfam" id="PF02719">
    <property type="entry name" value="Polysacc_synt_2"/>
    <property type="match status" value="1"/>
</dbReference>
<dbReference type="Gene3D" id="3.40.50.720">
    <property type="entry name" value="NAD(P)-binding Rossmann-like Domain"/>
    <property type="match status" value="1"/>
</dbReference>
<keyword evidence="4" id="KW-1185">Reference proteome</keyword>
<dbReference type="InterPro" id="IPR036291">
    <property type="entry name" value="NAD(P)-bd_dom_sf"/>
</dbReference>
<evidence type="ECO:0000256" key="1">
    <source>
        <dbReference type="ARBA" id="ARBA00007430"/>
    </source>
</evidence>
<dbReference type="SUPFAM" id="SSF51735">
    <property type="entry name" value="NAD(P)-binding Rossmann-fold domains"/>
    <property type="match status" value="1"/>
</dbReference>
<organism evidence="3 4">
    <name type="scientific">Sporomusa silvacetica DSM 10669</name>
    <dbReference type="NCBI Taxonomy" id="1123289"/>
    <lineage>
        <taxon>Bacteria</taxon>
        <taxon>Bacillati</taxon>
        <taxon>Bacillota</taxon>
        <taxon>Negativicutes</taxon>
        <taxon>Selenomonadales</taxon>
        <taxon>Sporomusaceae</taxon>
        <taxon>Sporomusa</taxon>
    </lineage>
</organism>
<dbReference type="EMBL" id="CP155573">
    <property type="protein sequence ID" value="XFO64927.1"/>
    <property type="molecule type" value="Genomic_DNA"/>
</dbReference>
<keyword evidence="3" id="KW-0456">Lyase</keyword>
<dbReference type="InterPro" id="IPR003869">
    <property type="entry name" value="Polysac_CapD-like"/>
</dbReference>
<evidence type="ECO:0000259" key="2">
    <source>
        <dbReference type="Pfam" id="PF02719"/>
    </source>
</evidence>
<accession>A0ABZ3IGX2</accession>
<dbReference type="Proteomes" id="UP000216752">
    <property type="component" value="Chromosome"/>
</dbReference>
<evidence type="ECO:0000313" key="3">
    <source>
        <dbReference type="EMBL" id="XFO64927.1"/>
    </source>
</evidence>
<sequence>MGGPITVTHPETTRYFMTIPEAVQLVLQAGSMAKGGENFVLDMGKPVKIVDLAHDLIELSGLVPNEDIRF</sequence>
<proteinExistence type="inferred from homology"/>
<comment type="similarity">
    <text evidence="1">Belongs to the polysaccharide synthase family.</text>
</comment>
<dbReference type="PANTHER" id="PTHR43318:SF1">
    <property type="entry name" value="POLYSACCHARIDE BIOSYNTHESIS PROTEIN EPSC-RELATED"/>
    <property type="match status" value="1"/>
</dbReference>
<name>A0ABZ3IGX2_9FIRM</name>
<evidence type="ECO:0000313" key="4">
    <source>
        <dbReference type="Proteomes" id="UP000216752"/>
    </source>
</evidence>
<dbReference type="InterPro" id="IPR051203">
    <property type="entry name" value="Polysaccharide_Synthase-Rel"/>
</dbReference>
<protein>
    <submittedName>
        <fullName evidence="3">UDP-N-acetyl-alpha-D-glucosamine C6 dehydratase</fullName>
        <ecNumber evidence="3">4.2.1.135</ecNumber>
    </submittedName>
</protein>
<feature type="domain" description="Polysaccharide biosynthesis protein CapD-like" evidence="2">
    <location>
        <begin position="2"/>
        <end position="67"/>
    </location>
</feature>
<dbReference type="EC" id="4.2.1.135" evidence="3"/>
<gene>
    <name evidence="3" type="primary">pglF_1</name>
    <name evidence="3" type="ORF">SPSIL_010360</name>
</gene>
<dbReference type="PANTHER" id="PTHR43318">
    <property type="entry name" value="UDP-N-ACETYLGLUCOSAMINE 4,6-DEHYDRATASE"/>
    <property type="match status" value="1"/>
</dbReference>
<reference evidence="3" key="1">
    <citation type="submission" date="2024-05" db="EMBL/GenBank/DDBJ databases">
        <title>Isolation and characterization of Sporomusa carbonis sp. nov., a carboxydotrophic hydrogenogen in the genus of Sporomusa isolated from a charcoal burning pile.</title>
        <authorList>
            <person name="Boeer T."/>
            <person name="Rosenbaum F."/>
            <person name="Eysell L."/>
            <person name="Mueller V."/>
            <person name="Daniel R."/>
            <person name="Poehlein A."/>
        </authorList>
    </citation>
    <scope>NUCLEOTIDE SEQUENCE [LARGE SCALE GENOMIC DNA]</scope>
    <source>
        <strain evidence="3">DSM 10669</strain>
    </source>
</reference>
<dbReference type="GO" id="GO:0016829">
    <property type="term" value="F:lyase activity"/>
    <property type="evidence" value="ECO:0007669"/>
    <property type="project" value="UniProtKB-KW"/>
</dbReference>